<evidence type="ECO:0000256" key="1">
    <source>
        <dbReference type="ARBA" id="ARBA00004141"/>
    </source>
</evidence>
<proteinExistence type="predicted"/>
<protein>
    <submittedName>
        <fullName evidence="7">Methylamine utilization protein MauE</fullName>
    </submittedName>
</protein>
<comment type="caution">
    <text evidence="7">The sequence shown here is derived from an EMBL/GenBank/DDBJ whole genome shotgun (WGS) entry which is preliminary data.</text>
</comment>
<feature type="transmembrane region" description="Helical" evidence="5">
    <location>
        <begin position="25"/>
        <end position="41"/>
    </location>
</feature>
<accession>A0A318UJ16</accession>
<dbReference type="GO" id="GO:0016020">
    <property type="term" value="C:membrane"/>
    <property type="evidence" value="ECO:0007669"/>
    <property type="project" value="UniProtKB-SubCell"/>
</dbReference>
<evidence type="ECO:0000256" key="5">
    <source>
        <dbReference type="SAM" id="Phobius"/>
    </source>
</evidence>
<keyword evidence="8" id="KW-1185">Reference proteome</keyword>
<organism evidence="7 8">
    <name type="scientific">Pedobacter nutrimenti</name>
    <dbReference type="NCBI Taxonomy" id="1241337"/>
    <lineage>
        <taxon>Bacteria</taxon>
        <taxon>Pseudomonadati</taxon>
        <taxon>Bacteroidota</taxon>
        <taxon>Sphingobacteriia</taxon>
        <taxon>Sphingobacteriales</taxon>
        <taxon>Sphingobacteriaceae</taxon>
        <taxon>Pedobacter</taxon>
    </lineage>
</organism>
<keyword evidence="2 5" id="KW-0812">Transmembrane</keyword>
<dbReference type="RefSeq" id="WP_110829075.1">
    <property type="nucleotide sequence ID" value="NZ_QKLU01000002.1"/>
</dbReference>
<dbReference type="OrthoDB" id="673785at2"/>
<keyword evidence="3 5" id="KW-1133">Transmembrane helix</keyword>
<dbReference type="Proteomes" id="UP000248198">
    <property type="component" value="Unassembled WGS sequence"/>
</dbReference>
<keyword evidence="4 5" id="KW-0472">Membrane</keyword>
<feature type="transmembrane region" description="Helical" evidence="5">
    <location>
        <begin position="135"/>
        <end position="156"/>
    </location>
</feature>
<evidence type="ECO:0000313" key="7">
    <source>
        <dbReference type="EMBL" id="PYF76123.1"/>
    </source>
</evidence>
<dbReference type="InterPro" id="IPR009908">
    <property type="entry name" value="Methylamine_util_MauE"/>
</dbReference>
<feature type="transmembrane region" description="Helical" evidence="5">
    <location>
        <begin position="61"/>
        <end position="86"/>
    </location>
</feature>
<sequence length="161" mass="18119">MISIVTKLGKFNLTEIKTLFPKKETIVFIISCLFFALYMYAAANKLADYQKFKVQLGQSPILAPISGHVLWFIPGIEVLISVLLVVPKTRLVALYASFSLIVMFTSYIVAILNFTEKVPCACGGIFESMQWKEHFLFNIFFIILAVTAIILQTSLIKKDGK</sequence>
<dbReference type="GO" id="GO:0030416">
    <property type="term" value="P:methylamine metabolic process"/>
    <property type="evidence" value="ECO:0007669"/>
    <property type="project" value="InterPro"/>
</dbReference>
<evidence type="ECO:0000259" key="6">
    <source>
        <dbReference type="Pfam" id="PF07291"/>
    </source>
</evidence>
<feature type="transmembrane region" description="Helical" evidence="5">
    <location>
        <begin position="93"/>
        <end position="115"/>
    </location>
</feature>
<evidence type="ECO:0000256" key="3">
    <source>
        <dbReference type="ARBA" id="ARBA00022989"/>
    </source>
</evidence>
<feature type="domain" description="Methylamine utilisation protein MauE" evidence="6">
    <location>
        <begin position="24"/>
        <end position="150"/>
    </location>
</feature>
<evidence type="ECO:0000256" key="2">
    <source>
        <dbReference type="ARBA" id="ARBA00022692"/>
    </source>
</evidence>
<gene>
    <name evidence="7" type="ORF">B0O44_102679</name>
</gene>
<name>A0A318UJ16_9SPHI</name>
<evidence type="ECO:0000256" key="4">
    <source>
        <dbReference type="ARBA" id="ARBA00023136"/>
    </source>
</evidence>
<evidence type="ECO:0000313" key="8">
    <source>
        <dbReference type="Proteomes" id="UP000248198"/>
    </source>
</evidence>
<dbReference type="AlphaFoldDB" id="A0A318UJ16"/>
<comment type="subcellular location">
    <subcellularLocation>
        <location evidence="1">Membrane</location>
        <topology evidence="1">Multi-pass membrane protein</topology>
    </subcellularLocation>
</comment>
<dbReference type="Pfam" id="PF07291">
    <property type="entry name" value="MauE"/>
    <property type="match status" value="1"/>
</dbReference>
<dbReference type="EMBL" id="QKLU01000002">
    <property type="protein sequence ID" value="PYF76123.1"/>
    <property type="molecule type" value="Genomic_DNA"/>
</dbReference>
<reference evidence="7 8" key="1">
    <citation type="submission" date="2018-06" db="EMBL/GenBank/DDBJ databases">
        <title>Genomic Encyclopedia of Archaeal and Bacterial Type Strains, Phase II (KMG-II): from individual species to whole genera.</title>
        <authorList>
            <person name="Goeker M."/>
        </authorList>
    </citation>
    <scope>NUCLEOTIDE SEQUENCE [LARGE SCALE GENOMIC DNA]</scope>
    <source>
        <strain evidence="7 8">DSM 27372</strain>
    </source>
</reference>